<name>A0ABV9YJ89_9PSEU</name>
<dbReference type="GO" id="GO:0016301">
    <property type="term" value="F:kinase activity"/>
    <property type="evidence" value="ECO:0007669"/>
    <property type="project" value="UniProtKB-KW"/>
</dbReference>
<evidence type="ECO:0000313" key="5">
    <source>
        <dbReference type="Proteomes" id="UP001595947"/>
    </source>
</evidence>
<dbReference type="SUPFAM" id="SSF53613">
    <property type="entry name" value="Ribokinase-like"/>
    <property type="match status" value="1"/>
</dbReference>
<sequence length="265" mass="25360">MTDAEPVSPLVAVVGAVPGAGADAAVAAARTGAEVHLVGAAGAGDDDVAALAAEGVDVGGVLLVEPDGLAPADHLGADHVRAALAALPATAAVLVGTTIPAAAVAAAVGTAAGRGMRCVLDPDPVVPTVIGLLDLGAVLTPDAEELGELVRREAGPEADTSPAAAAATLHSWSGAPVVVTLGGEGVLLAVDGRVRRLPAHPVEVRDTAGAKATFVGVLATLLAAGEDVADALPVATVAAGLATTAAGARAGMPTADVLWAAFDDA</sequence>
<dbReference type="InterPro" id="IPR011611">
    <property type="entry name" value="PfkB_dom"/>
</dbReference>
<evidence type="ECO:0000313" key="4">
    <source>
        <dbReference type="EMBL" id="MFC5062940.1"/>
    </source>
</evidence>
<organism evidence="4 5">
    <name type="scientific">Actinomycetospora atypica</name>
    <dbReference type="NCBI Taxonomy" id="1290095"/>
    <lineage>
        <taxon>Bacteria</taxon>
        <taxon>Bacillati</taxon>
        <taxon>Actinomycetota</taxon>
        <taxon>Actinomycetes</taxon>
        <taxon>Pseudonocardiales</taxon>
        <taxon>Pseudonocardiaceae</taxon>
        <taxon>Actinomycetospora</taxon>
    </lineage>
</organism>
<dbReference type="Proteomes" id="UP001595947">
    <property type="component" value="Unassembled WGS sequence"/>
</dbReference>
<dbReference type="Pfam" id="PF00294">
    <property type="entry name" value="PfkB"/>
    <property type="match status" value="1"/>
</dbReference>
<dbReference type="Gene3D" id="3.40.1190.20">
    <property type="match status" value="1"/>
</dbReference>
<evidence type="ECO:0000256" key="1">
    <source>
        <dbReference type="ARBA" id="ARBA00022679"/>
    </source>
</evidence>
<dbReference type="PANTHER" id="PTHR10584:SF157">
    <property type="entry name" value="SULFOFRUCTOSE KINASE"/>
    <property type="match status" value="1"/>
</dbReference>
<dbReference type="EMBL" id="JBHSIV010000010">
    <property type="protein sequence ID" value="MFC5062940.1"/>
    <property type="molecule type" value="Genomic_DNA"/>
</dbReference>
<reference evidence="5" key="1">
    <citation type="journal article" date="2019" name="Int. J. Syst. Evol. Microbiol.">
        <title>The Global Catalogue of Microorganisms (GCM) 10K type strain sequencing project: providing services to taxonomists for standard genome sequencing and annotation.</title>
        <authorList>
            <consortium name="The Broad Institute Genomics Platform"/>
            <consortium name="The Broad Institute Genome Sequencing Center for Infectious Disease"/>
            <person name="Wu L."/>
            <person name="Ma J."/>
        </authorList>
    </citation>
    <scope>NUCLEOTIDE SEQUENCE [LARGE SCALE GENOMIC DNA]</scope>
    <source>
        <strain evidence="5">CGMCC 4.7093</strain>
    </source>
</reference>
<dbReference type="RefSeq" id="WP_378036287.1">
    <property type="nucleotide sequence ID" value="NZ_JBHSIV010000010.1"/>
</dbReference>
<proteinExistence type="predicted"/>
<dbReference type="InterPro" id="IPR029056">
    <property type="entry name" value="Ribokinase-like"/>
</dbReference>
<evidence type="ECO:0000256" key="2">
    <source>
        <dbReference type="ARBA" id="ARBA00022777"/>
    </source>
</evidence>
<dbReference type="PRINTS" id="PR00990">
    <property type="entry name" value="RIBOKINASE"/>
</dbReference>
<feature type="domain" description="Carbohydrate kinase PfkB" evidence="3">
    <location>
        <begin position="95"/>
        <end position="254"/>
    </location>
</feature>
<gene>
    <name evidence="4" type="ORF">ACFPBZ_12050</name>
</gene>
<comment type="caution">
    <text evidence="4">The sequence shown here is derived from an EMBL/GenBank/DDBJ whole genome shotgun (WGS) entry which is preliminary data.</text>
</comment>
<accession>A0ABV9YJ89</accession>
<keyword evidence="2 4" id="KW-0418">Kinase</keyword>
<keyword evidence="1" id="KW-0808">Transferase</keyword>
<keyword evidence="5" id="KW-1185">Reference proteome</keyword>
<dbReference type="InterPro" id="IPR002139">
    <property type="entry name" value="Ribo/fructo_kinase"/>
</dbReference>
<protein>
    <submittedName>
        <fullName evidence="4">PfkB family carbohydrate kinase</fullName>
    </submittedName>
</protein>
<dbReference type="PANTHER" id="PTHR10584">
    <property type="entry name" value="SUGAR KINASE"/>
    <property type="match status" value="1"/>
</dbReference>
<evidence type="ECO:0000259" key="3">
    <source>
        <dbReference type="Pfam" id="PF00294"/>
    </source>
</evidence>